<feature type="transmembrane region" description="Helical" evidence="2">
    <location>
        <begin position="71"/>
        <end position="97"/>
    </location>
</feature>
<dbReference type="EMBL" id="CP123967">
    <property type="protein sequence ID" value="WGT47073.1"/>
    <property type="molecule type" value="Genomic_DNA"/>
</dbReference>
<feature type="transmembrane region" description="Helical" evidence="2">
    <location>
        <begin position="160"/>
        <end position="186"/>
    </location>
</feature>
<feature type="transmembrane region" description="Helical" evidence="2">
    <location>
        <begin position="232"/>
        <end position="257"/>
    </location>
</feature>
<reference evidence="3 4" key="1">
    <citation type="journal article" date="2008" name="Int. J. Syst. Evol. Microbiol.">
        <title>Tessaracoccus flavescens sp. nov., isolated from marine sediment.</title>
        <authorList>
            <person name="Lee D.W."/>
            <person name="Lee S.D."/>
        </authorList>
    </citation>
    <scope>NUCLEOTIDE SEQUENCE [LARGE SCALE GENOMIC DNA]</scope>
    <source>
        <strain evidence="3 4">T21</strain>
    </source>
</reference>
<dbReference type="Proteomes" id="UP001244136">
    <property type="component" value="Chromosome"/>
</dbReference>
<proteinExistence type="predicted"/>
<evidence type="ECO:0000313" key="3">
    <source>
        <dbReference type="EMBL" id="WGT47073.1"/>
    </source>
</evidence>
<keyword evidence="2" id="KW-1133">Transmembrane helix</keyword>
<evidence type="ECO:0000256" key="1">
    <source>
        <dbReference type="SAM" id="MobiDB-lite"/>
    </source>
</evidence>
<accession>A0ABY8PX66</accession>
<organism evidence="3 4">
    <name type="scientific">Tessaracoccus lacteus</name>
    <dbReference type="NCBI Taxonomy" id="3041766"/>
    <lineage>
        <taxon>Bacteria</taxon>
        <taxon>Bacillati</taxon>
        <taxon>Actinomycetota</taxon>
        <taxon>Actinomycetes</taxon>
        <taxon>Propionibacteriales</taxon>
        <taxon>Propionibacteriaceae</taxon>
        <taxon>Tessaracoccus</taxon>
    </lineage>
</organism>
<name>A0ABY8PX66_9ACTN</name>
<feature type="transmembrane region" description="Helical" evidence="2">
    <location>
        <begin position="30"/>
        <end position="51"/>
    </location>
</feature>
<evidence type="ECO:0008006" key="5">
    <source>
        <dbReference type="Google" id="ProtNLM"/>
    </source>
</evidence>
<protein>
    <recommendedName>
        <fullName evidence="5">ABC transporter permease</fullName>
    </recommendedName>
</protein>
<evidence type="ECO:0000256" key="2">
    <source>
        <dbReference type="SAM" id="Phobius"/>
    </source>
</evidence>
<feature type="transmembrane region" description="Helical" evidence="2">
    <location>
        <begin position="348"/>
        <end position="367"/>
    </location>
</feature>
<keyword evidence="2" id="KW-0472">Membrane</keyword>
<sequence length="457" mass="47894">MSDASQEPFRWYEYPVGFVGDLCWATARTLVAFLIGLGGVFLLVVAVGLLGEEGVLQYEVARILDQFTRASMLPVLALVWALTLVASITQVAGSVAVSRAVAKAARAGAPVTQVPSPGQVAAIVSSPGGWLMMWCFFHIVLFAIAAPVALWMLISEPGDAPSMLIILGVTVGGGAVLIAVTAWLRLGIRAAHGRRRGEISDHWWPRHEQAAWTRAQYTPNTTRPARTPSGRAAGIAITVGSVGVAAALLLMSVLLFITHPDAQRWPGGQAGERAELTPELEGFVDAGTVVFTVLMTVGLLLVVVGSIIDGVTDLHERRHLRAAVVDPDAPRPPSEVLVKYSGPAVPSLARAAMALGAVAIVLGWTGVSLGSGSLEDFASVYSGSDESFAAVLPSSVFVRNVGIALCVSGLAAAMGNASLGRDLRNQLFERWPQRPRVVTGTDKAAPDPATIGPALTP</sequence>
<dbReference type="RefSeq" id="WP_281144813.1">
    <property type="nucleotide sequence ID" value="NZ_CP123967.1"/>
</dbReference>
<feature type="region of interest" description="Disordered" evidence="1">
    <location>
        <begin position="437"/>
        <end position="457"/>
    </location>
</feature>
<gene>
    <name evidence="3" type="ORF">QH948_13310</name>
</gene>
<feature type="transmembrane region" description="Helical" evidence="2">
    <location>
        <begin position="289"/>
        <end position="311"/>
    </location>
</feature>
<evidence type="ECO:0000313" key="4">
    <source>
        <dbReference type="Proteomes" id="UP001244136"/>
    </source>
</evidence>
<feature type="transmembrane region" description="Helical" evidence="2">
    <location>
        <begin position="131"/>
        <end position="154"/>
    </location>
</feature>
<keyword evidence="2" id="KW-0812">Transmembrane</keyword>
<keyword evidence="4" id="KW-1185">Reference proteome</keyword>
<feature type="transmembrane region" description="Helical" evidence="2">
    <location>
        <begin position="387"/>
        <end position="414"/>
    </location>
</feature>